<keyword evidence="1" id="KW-0548">Nucleotidyltransferase</keyword>
<gene>
    <name evidence="1" type="ORF">FWK35_00015476</name>
</gene>
<feature type="non-terminal residue" evidence="1">
    <location>
        <position position="1"/>
    </location>
</feature>
<keyword evidence="2" id="KW-1185">Reference proteome</keyword>
<dbReference type="Proteomes" id="UP000478052">
    <property type="component" value="Unassembled WGS sequence"/>
</dbReference>
<proteinExistence type="predicted"/>
<keyword evidence="1" id="KW-0695">RNA-directed DNA polymerase</keyword>
<dbReference type="AlphaFoldDB" id="A0A6G0YVK7"/>
<dbReference type="GO" id="GO:0003964">
    <property type="term" value="F:RNA-directed DNA polymerase activity"/>
    <property type="evidence" value="ECO:0007669"/>
    <property type="project" value="UniProtKB-KW"/>
</dbReference>
<reference evidence="1 2" key="1">
    <citation type="submission" date="2019-08" db="EMBL/GenBank/DDBJ databases">
        <title>Whole genome of Aphis craccivora.</title>
        <authorList>
            <person name="Voronova N.V."/>
            <person name="Shulinski R.S."/>
            <person name="Bandarenka Y.V."/>
            <person name="Zhorov D.G."/>
            <person name="Warner D."/>
        </authorList>
    </citation>
    <scope>NUCLEOTIDE SEQUENCE [LARGE SCALE GENOMIC DNA]</scope>
    <source>
        <strain evidence="1">180601</strain>
        <tissue evidence="1">Whole Body</tissue>
    </source>
</reference>
<accession>A0A6G0YVK7</accession>
<evidence type="ECO:0000313" key="2">
    <source>
        <dbReference type="Proteomes" id="UP000478052"/>
    </source>
</evidence>
<sequence>TTNYINQNDGIIAFKNNSIINTQINSNKLFFIEPEPKKVTTLIHSNNYLNLINEYGFTSLVNCMTRTKEIGGSCLDHILIKSNTLTNSSTETTHQNPKIVKLVDYLKLSMHDSNVNCGANKFIEILKHEENNCSLEKKISSKTKNIKPWAIILSIRRRDKLHLTLKKHPLNEKLKEYYLKYRNTLTNIIKKAKTKYYKSELEK</sequence>
<dbReference type="EMBL" id="VUJU01002271">
    <property type="protein sequence ID" value="KAF0761894.1"/>
    <property type="molecule type" value="Genomic_DNA"/>
</dbReference>
<evidence type="ECO:0000313" key="1">
    <source>
        <dbReference type="EMBL" id="KAF0761894.1"/>
    </source>
</evidence>
<keyword evidence="1" id="KW-0808">Transferase</keyword>
<protein>
    <submittedName>
        <fullName evidence="1">Reverse transcriptase domain-containing protein</fullName>
    </submittedName>
</protein>
<dbReference type="OrthoDB" id="445826at2759"/>
<organism evidence="1 2">
    <name type="scientific">Aphis craccivora</name>
    <name type="common">Cowpea aphid</name>
    <dbReference type="NCBI Taxonomy" id="307492"/>
    <lineage>
        <taxon>Eukaryota</taxon>
        <taxon>Metazoa</taxon>
        <taxon>Ecdysozoa</taxon>
        <taxon>Arthropoda</taxon>
        <taxon>Hexapoda</taxon>
        <taxon>Insecta</taxon>
        <taxon>Pterygota</taxon>
        <taxon>Neoptera</taxon>
        <taxon>Paraneoptera</taxon>
        <taxon>Hemiptera</taxon>
        <taxon>Sternorrhyncha</taxon>
        <taxon>Aphidomorpha</taxon>
        <taxon>Aphidoidea</taxon>
        <taxon>Aphididae</taxon>
        <taxon>Aphidini</taxon>
        <taxon>Aphis</taxon>
        <taxon>Aphis</taxon>
    </lineage>
</organism>
<comment type="caution">
    <text evidence="1">The sequence shown here is derived from an EMBL/GenBank/DDBJ whole genome shotgun (WGS) entry which is preliminary data.</text>
</comment>
<name>A0A6G0YVK7_APHCR</name>